<evidence type="ECO:0000256" key="3">
    <source>
        <dbReference type="ARBA" id="ARBA00022729"/>
    </source>
</evidence>
<comment type="subcellular location">
    <subcellularLocation>
        <location evidence="1">Cell outer membrane</location>
    </subcellularLocation>
</comment>
<reference evidence="8 9" key="1">
    <citation type="submission" date="2018-06" db="EMBL/GenBank/DDBJ databases">
        <authorList>
            <consortium name="Pathogen Informatics"/>
            <person name="Doyle S."/>
        </authorList>
    </citation>
    <scope>NUCLEOTIDE SEQUENCE [LARGE SCALE GENOMIC DNA]</scope>
    <source>
        <strain evidence="8 9">NCTC11388</strain>
    </source>
</reference>
<evidence type="ECO:0000256" key="5">
    <source>
        <dbReference type="ARBA" id="ARBA00023237"/>
    </source>
</evidence>
<proteinExistence type="inferred from homology"/>
<dbReference type="SUPFAM" id="SSF48452">
    <property type="entry name" value="TPR-like"/>
    <property type="match status" value="1"/>
</dbReference>
<gene>
    <name evidence="8" type="ORF">NCTC11388_04194</name>
</gene>
<evidence type="ECO:0000259" key="7">
    <source>
        <dbReference type="Pfam" id="PF14322"/>
    </source>
</evidence>
<organism evidence="8 9">
    <name type="scientific">Sphingobacterium spiritivorum</name>
    <name type="common">Flavobacterium spiritivorum</name>
    <dbReference type="NCBI Taxonomy" id="258"/>
    <lineage>
        <taxon>Bacteria</taxon>
        <taxon>Pseudomonadati</taxon>
        <taxon>Bacteroidota</taxon>
        <taxon>Sphingobacteriia</taxon>
        <taxon>Sphingobacteriales</taxon>
        <taxon>Sphingobacteriaceae</taxon>
        <taxon>Sphingobacterium</taxon>
    </lineage>
</organism>
<dbReference type="Pfam" id="PF14322">
    <property type="entry name" value="SusD-like_3"/>
    <property type="match status" value="1"/>
</dbReference>
<dbReference type="InterPro" id="IPR033985">
    <property type="entry name" value="SusD-like_N"/>
</dbReference>
<dbReference type="Proteomes" id="UP000254893">
    <property type="component" value="Unassembled WGS sequence"/>
</dbReference>
<evidence type="ECO:0000313" key="9">
    <source>
        <dbReference type="Proteomes" id="UP000254893"/>
    </source>
</evidence>
<accession>A0A380CS32</accession>
<keyword evidence="3" id="KW-0732">Signal</keyword>
<evidence type="ECO:0000256" key="4">
    <source>
        <dbReference type="ARBA" id="ARBA00023136"/>
    </source>
</evidence>
<dbReference type="InterPro" id="IPR012944">
    <property type="entry name" value="SusD_RagB_dom"/>
</dbReference>
<feature type="domain" description="SusD-like N-terminal" evidence="7">
    <location>
        <begin position="100"/>
        <end position="229"/>
    </location>
</feature>
<dbReference type="AlphaFoldDB" id="A0A380CS32"/>
<name>A0A380CS32_SPHSI</name>
<dbReference type="EMBL" id="UGYW01000002">
    <property type="protein sequence ID" value="SUJ27489.1"/>
    <property type="molecule type" value="Genomic_DNA"/>
</dbReference>
<dbReference type="RefSeq" id="WP_115171501.1">
    <property type="nucleotide sequence ID" value="NZ_UGYW01000002.1"/>
</dbReference>
<sequence length="510" mass="57283">MQNNIKKTMLLGLSAVSLFTACNKQLDIVPEGAPTKANFWKTEADAISASNALYALYDQSESFYGRGLFWFINASDDMVTGRANAQADNMKNFSRAYIGGSYTENNWVDRFIIIKRANDIIRYVPAIQMSVAIKNRVLGEAYFNSAVMNYELATNYGDDRMGVPIVTVENMDHTEAVPRAANITENYKHAISQFKKAADLLPFFDTYAAADQGRAHKVAAWGYLSKTYLYMKDYANAELYADSVINFGKRRLEDNYKDVFTTARNYGTEYIWSVTSSAAGPDGWGSILPGVMLTNGGWGKYNGWGYYLPTKELYDAYETGDIRREATILKPGDKFMYFGVETTFAPPSAALSDYQFNKYMEPFSHANPIGTYVSPNGDHNSTSLNVPLMRYAEILLIKAEAAINLRGNGAGDTQLNMIRRRAGLTPKTGLDMTELKNQRRCELAGEFADRHRDLIRWGDAAATYAKALHDSKGKVIWAARKFDPKIHHVWLVPQREIDNSRGVIKQNEGW</sequence>
<evidence type="ECO:0000259" key="6">
    <source>
        <dbReference type="Pfam" id="PF07980"/>
    </source>
</evidence>
<dbReference type="Gene3D" id="1.25.40.390">
    <property type="match status" value="1"/>
</dbReference>
<dbReference type="InterPro" id="IPR011990">
    <property type="entry name" value="TPR-like_helical_dom_sf"/>
</dbReference>
<dbReference type="GO" id="GO:0009279">
    <property type="term" value="C:cell outer membrane"/>
    <property type="evidence" value="ECO:0007669"/>
    <property type="project" value="UniProtKB-SubCell"/>
</dbReference>
<comment type="similarity">
    <text evidence="2">Belongs to the SusD family.</text>
</comment>
<evidence type="ECO:0000256" key="2">
    <source>
        <dbReference type="ARBA" id="ARBA00006275"/>
    </source>
</evidence>
<evidence type="ECO:0000313" key="8">
    <source>
        <dbReference type="EMBL" id="SUJ27489.1"/>
    </source>
</evidence>
<dbReference type="Pfam" id="PF07980">
    <property type="entry name" value="SusD_RagB"/>
    <property type="match status" value="1"/>
</dbReference>
<keyword evidence="4" id="KW-0472">Membrane</keyword>
<evidence type="ECO:0000256" key="1">
    <source>
        <dbReference type="ARBA" id="ARBA00004442"/>
    </source>
</evidence>
<keyword evidence="5" id="KW-0998">Cell outer membrane</keyword>
<protein>
    <submittedName>
        <fullName evidence="8">SusD family</fullName>
    </submittedName>
</protein>
<feature type="domain" description="RagB/SusD" evidence="6">
    <location>
        <begin position="269"/>
        <end position="510"/>
    </location>
</feature>
<dbReference type="PROSITE" id="PS51257">
    <property type="entry name" value="PROKAR_LIPOPROTEIN"/>
    <property type="match status" value="1"/>
</dbReference>